<feature type="transmembrane region" description="Helical" evidence="14">
    <location>
        <begin position="1082"/>
        <end position="1105"/>
    </location>
</feature>
<comment type="similarity">
    <text evidence="1">Belongs to the AfsR/DnrI/RedD regulatory family.</text>
</comment>
<evidence type="ECO:0000256" key="10">
    <source>
        <dbReference type="PROSITE-ProRule" id="PRU00289"/>
    </source>
</evidence>
<feature type="compositionally biased region" description="Low complexity" evidence="13">
    <location>
        <begin position="890"/>
        <end position="902"/>
    </location>
</feature>
<keyword evidence="18" id="KW-1185">Reference proteome</keyword>
<dbReference type="Pfam" id="PF09397">
    <property type="entry name" value="FtsK_gamma"/>
    <property type="match status" value="1"/>
</dbReference>
<dbReference type="CDD" id="cd15831">
    <property type="entry name" value="BTAD"/>
    <property type="match status" value="1"/>
</dbReference>
<keyword evidence="7 11" id="KW-0238">DNA-binding</keyword>
<dbReference type="InterPro" id="IPR003593">
    <property type="entry name" value="AAA+_ATPase"/>
</dbReference>
<dbReference type="InterPro" id="IPR041027">
    <property type="entry name" value="FtsK_alpha"/>
</dbReference>
<dbReference type="PRINTS" id="PR00364">
    <property type="entry name" value="DISEASERSIST"/>
</dbReference>
<dbReference type="Pfam" id="PF03704">
    <property type="entry name" value="BTAD"/>
    <property type="match status" value="1"/>
</dbReference>
<feature type="coiled-coil region" evidence="12">
    <location>
        <begin position="1445"/>
        <end position="1472"/>
    </location>
</feature>
<evidence type="ECO:0000259" key="16">
    <source>
        <dbReference type="PROSITE" id="PS51755"/>
    </source>
</evidence>
<evidence type="ECO:0000256" key="9">
    <source>
        <dbReference type="ARBA" id="ARBA00024986"/>
    </source>
</evidence>
<dbReference type="InterPro" id="IPR018541">
    <property type="entry name" value="Ftsk_gamma"/>
</dbReference>
<feature type="domain" description="OmpR/PhoB-type" evidence="16">
    <location>
        <begin position="1"/>
        <end position="94"/>
    </location>
</feature>
<dbReference type="SMART" id="SM01043">
    <property type="entry name" value="BTAD"/>
    <property type="match status" value="1"/>
</dbReference>
<keyword evidence="6 10" id="KW-0067">ATP-binding</keyword>
<comment type="similarity">
    <text evidence="2">Belongs to the FtsK/SpoIIIE/SftA family.</text>
</comment>
<dbReference type="InterPro" id="IPR011990">
    <property type="entry name" value="TPR-like_helical_dom_sf"/>
</dbReference>
<feature type="compositionally biased region" description="Basic residues" evidence="13">
    <location>
        <begin position="903"/>
        <end position="922"/>
    </location>
</feature>
<evidence type="ECO:0000313" key="18">
    <source>
        <dbReference type="Proteomes" id="UP000267164"/>
    </source>
</evidence>
<dbReference type="SMART" id="SM00382">
    <property type="entry name" value="AAA"/>
    <property type="match status" value="2"/>
</dbReference>
<evidence type="ECO:0000256" key="6">
    <source>
        <dbReference type="ARBA" id="ARBA00022840"/>
    </source>
</evidence>
<dbReference type="GO" id="GO:0005524">
    <property type="term" value="F:ATP binding"/>
    <property type="evidence" value="ECO:0007669"/>
    <property type="project" value="UniProtKB-UniRule"/>
</dbReference>
<evidence type="ECO:0000259" key="15">
    <source>
        <dbReference type="PROSITE" id="PS50901"/>
    </source>
</evidence>
<evidence type="ECO:0000256" key="2">
    <source>
        <dbReference type="ARBA" id="ARBA00006474"/>
    </source>
</evidence>
<evidence type="ECO:0000256" key="5">
    <source>
        <dbReference type="ARBA" id="ARBA00022829"/>
    </source>
</evidence>
<dbReference type="PROSITE" id="PS51755">
    <property type="entry name" value="OMPR_PHOB"/>
    <property type="match status" value="1"/>
</dbReference>
<evidence type="ECO:0000256" key="11">
    <source>
        <dbReference type="PROSITE-ProRule" id="PRU01091"/>
    </source>
</evidence>
<evidence type="ECO:0000256" key="1">
    <source>
        <dbReference type="ARBA" id="ARBA00005820"/>
    </source>
</evidence>
<keyword evidence="8" id="KW-0131">Cell cycle</keyword>
<keyword evidence="3" id="KW-0132">Cell division</keyword>
<feature type="domain" description="FtsK" evidence="15">
    <location>
        <begin position="1369"/>
        <end position="1569"/>
    </location>
</feature>
<feature type="transmembrane region" description="Helical" evidence="14">
    <location>
        <begin position="969"/>
        <end position="988"/>
    </location>
</feature>
<keyword evidence="14" id="KW-1133">Transmembrane helix</keyword>
<dbReference type="SMART" id="SM00843">
    <property type="entry name" value="Ftsk_gamma"/>
    <property type="match status" value="1"/>
</dbReference>
<dbReference type="InterPro" id="IPR001867">
    <property type="entry name" value="OmpR/PhoB-type_DNA-bd"/>
</dbReference>
<dbReference type="Gene3D" id="1.25.40.10">
    <property type="entry name" value="Tetratricopeptide repeat domain"/>
    <property type="match status" value="1"/>
</dbReference>
<dbReference type="PROSITE" id="PS50901">
    <property type="entry name" value="FTSK"/>
    <property type="match status" value="1"/>
</dbReference>
<dbReference type="InterPro" id="IPR036388">
    <property type="entry name" value="WH-like_DNA-bd_sf"/>
</dbReference>
<keyword evidence="12" id="KW-0175">Coiled coil</keyword>
<feature type="region of interest" description="Disordered" evidence="13">
    <location>
        <begin position="810"/>
        <end position="927"/>
    </location>
</feature>
<accession>A0A386ZDR3</accession>
<dbReference type="SUPFAM" id="SSF46894">
    <property type="entry name" value="C-terminal effector domain of the bipartite response regulators"/>
    <property type="match status" value="1"/>
</dbReference>
<dbReference type="Gene3D" id="3.40.50.300">
    <property type="entry name" value="P-loop containing nucleotide triphosphate hydrolases"/>
    <property type="match status" value="2"/>
</dbReference>
<dbReference type="PANTHER" id="PTHR22683:SF41">
    <property type="entry name" value="DNA TRANSLOCASE FTSK"/>
    <property type="match status" value="1"/>
</dbReference>
<keyword evidence="14" id="KW-0812">Transmembrane</keyword>
<sequence>MSWQLSVLGPVELASEGVPIPPMPPKQQAALVMLACARGRTVSVEELVDGIWGAERPSSAVGALRNYAWALRKHLAAPGAVLLSSESRGYRLDGALELDVDSVDRLRTEVSEARAGGCLDTADTALRTTLRTWRGDPLTGVPGPWAAAERARLRRLHRILEEDLLELMVQRGDFSHAMAELAALITADPHSERLRGLMMTALYRAGRRTEALDEYQRVRRLLVAEQGIEPGPMLAELHRQILADDLPGAESAAPIALVAPRPAQLPPDTADFTGRQELAGELSDLLAGAAPLLVAISGMGGVGKTALALHVAHRIRRLYPDGQLYVDLCGAGSTPADPAHVLGAFLRALGVAQKEIPAGVAERAALFRSASSGRRLLVVLDNAGEAAQVLPLLPGESGCAVLVTARRPLTALPGVRTAALGVLETGEAVTLFTRIVGPRRVAAEPDAVRRIVELCGLLPMAVRIVAARVAARPRWTVVSEAERLAAERHDLDRFRVGDLALTAAFRAGYDQLPVDAARAFRLLAVADLPDLPLAATAAVLDTTESIAEDLCEELVDRGMLESVGRGRYHYHDLMRLFALGRPGGDSEADVTALLLDYYLATMKTVLRVRHPGLRLALAPTAHPGTRLPDLDSTRDFLTIERRNLNALYRLALAGTPRHRVLAADLALTVAETGLACDATVDLAKTLEELVRACAADGNSAAARRVRLSLVFALAGEMDAPGLAAAHVRRLLAEDDPEADPWASGATQGFAGMLALHDGDPAGATAHFATALTMYRRGGSPECVRVAYSLLARAYSAAGRNRDSLAAAARAVVADDESGVRRPRRARSRLPQRNFPAGEPPVSGSERHSADVGGPGVADGPGGAGAASLGRMAGKARSGTSRTRAGAARGQTPAQPRTRAPRTAAKRTARKAPARRPAPRRRPASNTAPLAVVRRGVTSAWTVTARGLGATTRAVSRAGDIEHGHRRDGIALGLVASAFVIVAAVWLSAGGPVGHWVDTAVRWVAGSASAALPFVAVGIAVILMRTEPQPEIRPRLVLGGLLVGLPLLGLWHMAAGSPSDEHGREHAAGFVGYVVGGPLQKGLSAFLAVPLLMLAIGFGLLLLTGTQVRDVPARMREIFGTGAGGDEYESYDEERGLYDPDNYDADGFPLHRPEVRKRRGKTPSENYPPDEFAGSDAVTEIIGEPPLQDAKDIAPVEEKPKAKPRKPVPKVVDQTPPPPEPQQLEFVTDREVDGDYTLPSLNLLTDGDPPKQRSAANESMIEAITEVLVQFKIDAAVTGFVRGPTVTRYEVELGPGVKVEKITALARNIAYAVATENVRLLAPIPGKSAVGIEVPNADRELVRLADVLKAPSTRNDHHPLVIGLGKNIEGEFVAANLAKMPHLLVAGSTGSGKSSFVNSMLVSLLCRATPEEVRMILIDPKMVELTPYEGIPHLITPIITQPKKAAAALAWLVEEMEQRYQDMQANKVRHIDDFNRKVKSGQITAPLGSERVYRPYPYILAIVDELADLMMTAPRDVEDAIVRITQKARAAGIHLVLATQRPSVDVVTGLIKTNVPSRLAFATSSLTDSRVILDQPGAEKLIGMGDGLFLPMGASKPTRLQGAFISDEEIAGVVDFAKTQAEPDYQEGVTAAKAGEKKDVDPDIGDDLDLLVQAIELVVTSQFGSTSMLQRKLRVGFAKAGRLMDLMETRGVVGPSEGSKARDVLIKPDELDGVLWTIRGGGGDAPPASDSDADEF</sequence>
<keyword evidence="4 10" id="KW-0547">Nucleotide-binding</keyword>
<evidence type="ECO:0000313" key="17">
    <source>
        <dbReference type="EMBL" id="AYF74765.1"/>
    </source>
</evidence>
<dbReference type="GO" id="GO:0007059">
    <property type="term" value="P:chromosome segregation"/>
    <property type="evidence" value="ECO:0007669"/>
    <property type="project" value="UniProtKB-KW"/>
</dbReference>
<protein>
    <recommendedName>
        <fullName evidence="19">DNA translocase FtsK</fullName>
    </recommendedName>
</protein>
<reference evidence="17 18" key="1">
    <citation type="submission" date="2018-09" db="EMBL/GenBank/DDBJ databases">
        <title>Nocardia yunnanensis sp. nov., an actinomycete isolated from a soil sample.</title>
        <authorList>
            <person name="Zhang J."/>
        </authorList>
    </citation>
    <scope>NUCLEOTIDE SEQUENCE [LARGE SCALE GENOMIC DNA]</scope>
    <source>
        <strain evidence="17 18">CFHS0054</strain>
    </source>
</reference>
<dbReference type="InterPro" id="IPR002182">
    <property type="entry name" value="NB-ARC"/>
</dbReference>
<dbReference type="InterPro" id="IPR016032">
    <property type="entry name" value="Sig_transdc_resp-reg_C-effctor"/>
</dbReference>
<dbReference type="Pfam" id="PF00931">
    <property type="entry name" value="NB-ARC"/>
    <property type="match status" value="1"/>
</dbReference>
<dbReference type="Proteomes" id="UP000267164">
    <property type="component" value="Chromosome"/>
</dbReference>
<dbReference type="GO" id="GO:0006355">
    <property type="term" value="P:regulation of DNA-templated transcription"/>
    <property type="evidence" value="ECO:0007669"/>
    <property type="project" value="InterPro"/>
</dbReference>
<evidence type="ECO:0000256" key="13">
    <source>
        <dbReference type="SAM" id="MobiDB-lite"/>
    </source>
</evidence>
<evidence type="ECO:0008006" key="19">
    <source>
        <dbReference type="Google" id="ProtNLM"/>
    </source>
</evidence>
<feature type="transmembrane region" description="Helical" evidence="14">
    <location>
        <begin position="1000"/>
        <end position="1023"/>
    </location>
</feature>
<dbReference type="SUPFAM" id="SSF52540">
    <property type="entry name" value="P-loop containing nucleoside triphosphate hydrolases"/>
    <property type="match status" value="2"/>
</dbReference>
<dbReference type="SMART" id="SM00862">
    <property type="entry name" value="Trans_reg_C"/>
    <property type="match status" value="1"/>
</dbReference>
<feature type="compositionally biased region" description="Basic residues" evidence="13">
    <location>
        <begin position="820"/>
        <end position="829"/>
    </location>
</feature>
<feature type="compositionally biased region" description="Basic and acidic residues" evidence="13">
    <location>
        <begin position="1188"/>
        <end position="1200"/>
    </location>
</feature>
<dbReference type="GO" id="GO:0000160">
    <property type="term" value="P:phosphorelay signal transduction system"/>
    <property type="evidence" value="ECO:0007669"/>
    <property type="project" value="InterPro"/>
</dbReference>
<dbReference type="SUPFAM" id="SSF46785">
    <property type="entry name" value="Winged helix' DNA-binding domain"/>
    <property type="match status" value="1"/>
</dbReference>
<dbReference type="Pfam" id="PF17854">
    <property type="entry name" value="FtsK_alpha"/>
    <property type="match status" value="1"/>
</dbReference>
<comment type="function">
    <text evidence="9">Essential cell division protein that coordinates cell division and chromosome segregation. The N-terminus is involved in assembly of the cell-division machinery. The C-terminus functions as a DNA motor that moves dsDNA in an ATP-dependent manner towards the dif recombination site, which is located within the replication terminus region. Required for activation of the Xer recombinase, allowing activation of chromosome unlinking by recombination.</text>
</comment>
<name>A0A386ZDR3_9NOCA</name>
<dbReference type="InterPro" id="IPR050206">
    <property type="entry name" value="FtsK/SpoIIIE/SftA"/>
</dbReference>
<evidence type="ECO:0000256" key="14">
    <source>
        <dbReference type="SAM" id="Phobius"/>
    </source>
</evidence>
<dbReference type="OrthoDB" id="9807790at2"/>
<dbReference type="CDD" id="cd01127">
    <property type="entry name" value="TrwB_TraG_TraD_VirD4"/>
    <property type="match status" value="1"/>
</dbReference>
<dbReference type="GO" id="GO:0003677">
    <property type="term" value="F:DNA binding"/>
    <property type="evidence" value="ECO:0007669"/>
    <property type="project" value="UniProtKB-UniRule"/>
</dbReference>
<feature type="region of interest" description="Disordered" evidence="13">
    <location>
        <begin position="1184"/>
        <end position="1222"/>
    </location>
</feature>
<dbReference type="KEGG" id="nyu:D7D52_13840"/>
<dbReference type="GO" id="GO:0043531">
    <property type="term" value="F:ADP binding"/>
    <property type="evidence" value="ECO:0007669"/>
    <property type="project" value="InterPro"/>
</dbReference>
<dbReference type="GO" id="GO:0051301">
    <property type="term" value="P:cell division"/>
    <property type="evidence" value="ECO:0007669"/>
    <property type="project" value="UniProtKB-KW"/>
</dbReference>
<dbReference type="Gene3D" id="1.10.10.10">
    <property type="entry name" value="Winged helix-like DNA-binding domain superfamily/Winged helix DNA-binding domain"/>
    <property type="match status" value="2"/>
</dbReference>
<dbReference type="Pfam" id="PF01580">
    <property type="entry name" value="FtsK_SpoIIIE"/>
    <property type="match status" value="1"/>
</dbReference>
<dbReference type="FunFam" id="3.40.50.300:FF:000209">
    <property type="entry name" value="Cell division protein FtsK"/>
    <property type="match status" value="1"/>
</dbReference>
<evidence type="ECO:0000256" key="4">
    <source>
        <dbReference type="ARBA" id="ARBA00022741"/>
    </source>
</evidence>
<dbReference type="EMBL" id="CP032568">
    <property type="protein sequence ID" value="AYF74765.1"/>
    <property type="molecule type" value="Genomic_DNA"/>
</dbReference>
<dbReference type="InterPro" id="IPR002543">
    <property type="entry name" value="FtsK_dom"/>
</dbReference>
<dbReference type="SUPFAM" id="SSF48452">
    <property type="entry name" value="TPR-like"/>
    <property type="match status" value="1"/>
</dbReference>
<evidence type="ECO:0000256" key="7">
    <source>
        <dbReference type="ARBA" id="ARBA00023125"/>
    </source>
</evidence>
<feature type="region of interest" description="Disordered" evidence="13">
    <location>
        <begin position="1121"/>
        <end position="1172"/>
    </location>
</feature>
<feature type="DNA-binding region" description="OmpR/PhoB-type" evidence="11">
    <location>
        <begin position="1"/>
        <end position="94"/>
    </location>
</feature>
<dbReference type="PANTHER" id="PTHR22683">
    <property type="entry name" value="SPORULATION PROTEIN RELATED"/>
    <property type="match status" value="1"/>
</dbReference>
<dbReference type="InterPro" id="IPR027417">
    <property type="entry name" value="P-loop_NTPase"/>
</dbReference>
<evidence type="ECO:0000256" key="12">
    <source>
        <dbReference type="SAM" id="Coils"/>
    </source>
</evidence>
<gene>
    <name evidence="17" type="ORF">D7D52_13840</name>
</gene>
<keyword evidence="14" id="KW-0472">Membrane</keyword>
<feature type="compositionally biased region" description="Gly residues" evidence="13">
    <location>
        <begin position="852"/>
        <end position="864"/>
    </location>
</feature>
<evidence type="ECO:0000256" key="8">
    <source>
        <dbReference type="ARBA" id="ARBA00023306"/>
    </source>
</evidence>
<dbReference type="Gene3D" id="3.30.980.40">
    <property type="match status" value="1"/>
</dbReference>
<proteinExistence type="inferred from homology"/>
<keyword evidence="5" id="KW-0159">Chromosome partition</keyword>
<dbReference type="InterPro" id="IPR036390">
    <property type="entry name" value="WH_DNA-bd_sf"/>
</dbReference>
<feature type="binding site" evidence="10">
    <location>
        <begin position="1386"/>
        <end position="1393"/>
    </location>
    <ligand>
        <name>ATP</name>
        <dbReference type="ChEBI" id="CHEBI:30616"/>
    </ligand>
</feature>
<evidence type="ECO:0000256" key="3">
    <source>
        <dbReference type="ARBA" id="ARBA00022618"/>
    </source>
</evidence>
<organism evidence="17 18">
    <name type="scientific">Nocardia yunnanensis</name>
    <dbReference type="NCBI Taxonomy" id="2382165"/>
    <lineage>
        <taxon>Bacteria</taxon>
        <taxon>Bacillati</taxon>
        <taxon>Actinomycetota</taxon>
        <taxon>Actinomycetes</taxon>
        <taxon>Mycobacteriales</taxon>
        <taxon>Nocardiaceae</taxon>
        <taxon>Nocardia</taxon>
    </lineage>
</organism>
<dbReference type="InterPro" id="IPR005158">
    <property type="entry name" value="BTAD"/>
</dbReference>
<feature type="transmembrane region" description="Helical" evidence="14">
    <location>
        <begin position="1035"/>
        <end position="1053"/>
    </location>
</feature>